<dbReference type="InterPro" id="IPR004843">
    <property type="entry name" value="Calcineurin-like_PHP"/>
</dbReference>
<dbReference type="EMBL" id="MPDM01000002">
    <property type="protein sequence ID" value="OKL50374.1"/>
    <property type="molecule type" value="Genomic_DNA"/>
</dbReference>
<proteinExistence type="inferred from homology"/>
<feature type="domain" description="Calcineurin-like phosphoesterase" evidence="8">
    <location>
        <begin position="1"/>
        <end position="254"/>
    </location>
</feature>
<comment type="function">
    <text evidence="7">SbcCD cleaves DNA hairpin structures. These structures can inhibit DNA replication and are intermediates in certain DNA recombination reactions. The complex acts as a 3'-&gt;5' double strand exonuclease that can open hairpins. It also has a 5' single-strand endonuclease activity.</text>
</comment>
<dbReference type="GO" id="GO:0004519">
    <property type="term" value="F:endonuclease activity"/>
    <property type="evidence" value="ECO:0007669"/>
    <property type="project" value="UniProtKB-KW"/>
</dbReference>
<dbReference type="OrthoDB" id="9773856at2"/>
<gene>
    <name evidence="7" type="primary">sbcD</name>
    <name evidence="10" type="ORF">BM477_01995</name>
</gene>
<dbReference type="CDD" id="cd00840">
    <property type="entry name" value="MPP_Mre11_N"/>
    <property type="match status" value="1"/>
</dbReference>
<dbReference type="InterPro" id="IPR026843">
    <property type="entry name" value="SbcD_C"/>
</dbReference>
<evidence type="ECO:0000259" key="8">
    <source>
        <dbReference type="Pfam" id="PF00149"/>
    </source>
</evidence>
<feature type="domain" description="Nuclease SbcCD subunit D C-terminal" evidence="9">
    <location>
        <begin position="303"/>
        <end position="390"/>
    </location>
</feature>
<evidence type="ECO:0000256" key="5">
    <source>
        <dbReference type="ARBA" id="ARBA00022801"/>
    </source>
</evidence>
<sequence>MKILHTSDWHIGRTLHGADLSAAHDLFFQDLEQIIKAEEVSVLLVSGDILDRAVPSTQSLLQLERALESLSHLCPVVIAPGNHDSAARLGFLSSQLRDRVQIIARDNRVGRAVEVTDKNETVLLYPLPYLDPDMWREVLADELGSVLPPAEDEGEGDQLLRLPRSHEAVMAAALRRVGRDLDERNISAQDEQRPPVIVMAHAFITGGAASDSERDISVGGVDSIPAAVMLSLGNPTGLPDLRLSYVALGHLHRPQIVADQPKLRYCGSPIAFSFSEAGQKKSVLLLETDGPSISAREVELSVWREIYRLSGAMNEVMSHQNDPQIRDAFVEVTVTDTVRPESFHQRIKASYPHALVIRHLAERPALPSHAPASTQATRVQDVLVSFLADMKGSDPTEGEVKVLLDAYDSVRSERNSG</sequence>
<evidence type="ECO:0000313" key="11">
    <source>
        <dbReference type="Proteomes" id="UP000186465"/>
    </source>
</evidence>
<evidence type="ECO:0000256" key="2">
    <source>
        <dbReference type="ARBA" id="ARBA00011322"/>
    </source>
</evidence>
<dbReference type="SUPFAM" id="SSF56300">
    <property type="entry name" value="Metallo-dependent phosphatases"/>
    <property type="match status" value="1"/>
</dbReference>
<name>A0A1Q5PS13_9ACTO</name>
<dbReference type="STRING" id="156892.BM477_01995"/>
<keyword evidence="5 7" id="KW-0378">Hydrolase</keyword>
<evidence type="ECO:0000313" key="10">
    <source>
        <dbReference type="EMBL" id="OKL50374.1"/>
    </source>
</evidence>
<keyword evidence="7" id="KW-0235">DNA replication</keyword>
<protein>
    <recommendedName>
        <fullName evidence="3 7">Nuclease SbcCD subunit D</fullName>
    </recommendedName>
</protein>
<dbReference type="InterPro" id="IPR041796">
    <property type="entry name" value="Mre11_N"/>
</dbReference>
<evidence type="ECO:0000256" key="7">
    <source>
        <dbReference type="RuleBase" id="RU363069"/>
    </source>
</evidence>
<keyword evidence="7" id="KW-0255">Endonuclease</keyword>
<dbReference type="PANTHER" id="PTHR30337:SF0">
    <property type="entry name" value="NUCLEASE SBCCD SUBUNIT D"/>
    <property type="match status" value="1"/>
</dbReference>
<dbReference type="PANTHER" id="PTHR30337">
    <property type="entry name" value="COMPONENT OF ATP-DEPENDENT DSDNA EXONUCLEASE"/>
    <property type="match status" value="1"/>
</dbReference>
<dbReference type="GO" id="GO:0006260">
    <property type="term" value="P:DNA replication"/>
    <property type="evidence" value="ECO:0007669"/>
    <property type="project" value="UniProtKB-KW"/>
</dbReference>
<evidence type="ECO:0000259" key="9">
    <source>
        <dbReference type="Pfam" id="PF12320"/>
    </source>
</evidence>
<accession>A0A1Q5PS13</accession>
<comment type="subunit">
    <text evidence="2 7">Heterodimer of SbcC and SbcD.</text>
</comment>
<keyword evidence="4 7" id="KW-0540">Nuclease</keyword>
<dbReference type="Gene3D" id="3.60.21.10">
    <property type="match status" value="1"/>
</dbReference>
<dbReference type="GO" id="GO:0008408">
    <property type="term" value="F:3'-5' exonuclease activity"/>
    <property type="evidence" value="ECO:0007669"/>
    <property type="project" value="InterPro"/>
</dbReference>
<keyword evidence="7" id="KW-0233">DNA recombination</keyword>
<organism evidence="10 11">
    <name type="scientific">Boudabousia marimammalium</name>
    <dbReference type="NCBI Taxonomy" id="156892"/>
    <lineage>
        <taxon>Bacteria</taxon>
        <taxon>Bacillati</taxon>
        <taxon>Actinomycetota</taxon>
        <taxon>Actinomycetes</taxon>
        <taxon>Actinomycetales</taxon>
        <taxon>Actinomycetaceae</taxon>
        <taxon>Boudabousia</taxon>
    </lineage>
</organism>
<dbReference type="Pfam" id="PF00149">
    <property type="entry name" value="Metallophos"/>
    <property type="match status" value="1"/>
</dbReference>
<dbReference type="Proteomes" id="UP000186465">
    <property type="component" value="Unassembled WGS sequence"/>
</dbReference>
<comment type="similarity">
    <text evidence="1 7">Belongs to the SbcD family.</text>
</comment>
<evidence type="ECO:0000256" key="6">
    <source>
        <dbReference type="ARBA" id="ARBA00022839"/>
    </source>
</evidence>
<evidence type="ECO:0000256" key="4">
    <source>
        <dbReference type="ARBA" id="ARBA00022722"/>
    </source>
</evidence>
<dbReference type="InterPro" id="IPR050535">
    <property type="entry name" value="DNA_Repair-Maintenance_Comp"/>
</dbReference>
<keyword evidence="6 7" id="KW-0269">Exonuclease</keyword>
<dbReference type="InterPro" id="IPR029052">
    <property type="entry name" value="Metallo-depent_PP-like"/>
</dbReference>
<dbReference type="Pfam" id="PF12320">
    <property type="entry name" value="SbcD_C"/>
    <property type="match status" value="1"/>
</dbReference>
<comment type="caution">
    <text evidence="10">The sequence shown here is derived from an EMBL/GenBank/DDBJ whole genome shotgun (WGS) entry which is preliminary data.</text>
</comment>
<keyword evidence="11" id="KW-1185">Reference proteome</keyword>
<dbReference type="RefSeq" id="WP_075361199.1">
    <property type="nucleotide sequence ID" value="NZ_MPDM01000002.1"/>
</dbReference>
<dbReference type="InterPro" id="IPR004593">
    <property type="entry name" value="SbcD"/>
</dbReference>
<dbReference type="NCBIfam" id="TIGR00619">
    <property type="entry name" value="sbcd"/>
    <property type="match status" value="1"/>
</dbReference>
<dbReference type="AlphaFoldDB" id="A0A1Q5PS13"/>
<evidence type="ECO:0000256" key="1">
    <source>
        <dbReference type="ARBA" id="ARBA00010555"/>
    </source>
</evidence>
<evidence type="ECO:0000256" key="3">
    <source>
        <dbReference type="ARBA" id="ARBA00013365"/>
    </source>
</evidence>
<dbReference type="GO" id="GO:0006310">
    <property type="term" value="P:DNA recombination"/>
    <property type="evidence" value="ECO:0007669"/>
    <property type="project" value="UniProtKB-KW"/>
</dbReference>
<reference evidence="11" key="1">
    <citation type="submission" date="2016-11" db="EMBL/GenBank/DDBJ databases">
        <title>Actinomyces gypaetusis sp. nov. isolated from Gypaetus barbatus in Qinghai Tibet Plateau China.</title>
        <authorList>
            <person name="Meng X."/>
        </authorList>
    </citation>
    <scope>NUCLEOTIDE SEQUENCE [LARGE SCALE GENOMIC DNA]</scope>
    <source>
        <strain evidence="11">DSM 15383</strain>
    </source>
</reference>